<dbReference type="InterPro" id="IPR012675">
    <property type="entry name" value="Beta-grasp_dom_sf"/>
</dbReference>
<evidence type="ECO:0000313" key="10">
    <source>
        <dbReference type="Proteomes" id="UP000198348"/>
    </source>
</evidence>
<dbReference type="EMBL" id="FZNW01000003">
    <property type="protein sequence ID" value="SNR34815.1"/>
    <property type="molecule type" value="Genomic_DNA"/>
</dbReference>
<dbReference type="RefSeq" id="WP_089299905.1">
    <property type="nucleotide sequence ID" value="NZ_FZNW01000003.1"/>
</dbReference>
<keyword evidence="4" id="KW-0274">FAD</keyword>
<keyword evidence="3" id="KW-0001">2Fe-2S</keyword>
<dbReference type="Pfam" id="PF00970">
    <property type="entry name" value="FAD_binding_6"/>
    <property type="match status" value="1"/>
</dbReference>
<dbReference type="PANTHER" id="PTHR43644:SF1">
    <property type="entry name" value="NAD(P)H-FLAVIN REDUCTASE"/>
    <property type="match status" value="1"/>
</dbReference>
<feature type="domain" description="FAD-binding FR-type" evidence="8">
    <location>
        <begin position="109"/>
        <end position="211"/>
    </location>
</feature>
<dbReference type="Proteomes" id="UP000198348">
    <property type="component" value="Unassembled WGS sequence"/>
</dbReference>
<protein>
    <submittedName>
        <fullName evidence="9">Propane monooxygenase reductase subunit</fullName>
    </submittedName>
</protein>
<name>A0A238VKC0_9PSEU</name>
<dbReference type="InterPro" id="IPR006058">
    <property type="entry name" value="2Fe2S_fd_BS"/>
</dbReference>
<dbReference type="SUPFAM" id="SSF54292">
    <property type="entry name" value="2Fe-2S ferredoxin-like"/>
    <property type="match status" value="1"/>
</dbReference>
<evidence type="ECO:0000256" key="5">
    <source>
        <dbReference type="ARBA" id="ARBA00023004"/>
    </source>
</evidence>
<feature type="domain" description="2Fe-2S ferredoxin-type" evidence="7">
    <location>
        <begin position="5"/>
        <end position="99"/>
    </location>
</feature>
<keyword evidence="3" id="KW-0479">Metal-binding</keyword>
<dbReference type="PROSITE" id="PS51384">
    <property type="entry name" value="FAD_FR"/>
    <property type="match status" value="1"/>
</dbReference>
<dbReference type="SUPFAM" id="SSF63380">
    <property type="entry name" value="Riboflavin synthase domain-like"/>
    <property type="match status" value="1"/>
</dbReference>
<accession>A0A238VKC0</accession>
<dbReference type="Pfam" id="PF00111">
    <property type="entry name" value="Fer2"/>
    <property type="match status" value="1"/>
</dbReference>
<dbReference type="PANTHER" id="PTHR43644">
    <property type="entry name" value="NA(+)-TRANSLOCATING NADH-QUINONE REDUCTASE SUBUNIT"/>
    <property type="match status" value="1"/>
</dbReference>
<reference evidence="9 10" key="1">
    <citation type="submission" date="2017-06" db="EMBL/GenBank/DDBJ databases">
        <authorList>
            <person name="Kim H.J."/>
            <person name="Triplett B.A."/>
        </authorList>
    </citation>
    <scope>NUCLEOTIDE SEQUENCE [LARGE SCALE GENOMIC DNA]</scope>
    <source>
        <strain evidence="9 10">DSM 45207</strain>
    </source>
</reference>
<dbReference type="InterPro" id="IPR001709">
    <property type="entry name" value="Flavoprot_Pyr_Nucl_cyt_Rdtase"/>
</dbReference>
<evidence type="ECO:0000256" key="4">
    <source>
        <dbReference type="ARBA" id="ARBA00022827"/>
    </source>
</evidence>
<keyword evidence="6" id="KW-0411">Iron-sulfur</keyword>
<dbReference type="InterPro" id="IPR017927">
    <property type="entry name" value="FAD-bd_FR_type"/>
</dbReference>
<keyword evidence="9" id="KW-0503">Monooxygenase</keyword>
<dbReference type="InterPro" id="IPR008333">
    <property type="entry name" value="Cbr1-like_FAD-bd_dom"/>
</dbReference>
<dbReference type="InterPro" id="IPR017938">
    <property type="entry name" value="Riboflavin_synthase-like_b-brl"/>
</dbReference>
<gene>
    <name evidence="9" type="ORF">SAMN06265360_10318</name>
</gene>
<dbReference type="PROSITE" id="PS00197">
    <property type="entry name" value="2FE2S_FER_1"/>
    <property type="match status" value="1"/>
</dbReference>
<keyword evidence="5" id="KW-0408">Iron</keyword>
<evidence type="ECO:0000256" key="6">
    <source>
        <dbReference type="ARBA" id="ARBA00023014"/>
    </source>
</evidence>
<dbReference type="Pfam" id="PF00175">
    <property type="entry name" value="NAD_binding_1"/>
    <property type="match status" value="1"/>
</dbReference>
<organism evidence="9 10">
    <name type="scientific">Haloechinothrix alba</name>
    <dbReference type="NCBI Taxonomy" id="664784"/>
    <lineage>
        <taxon>Bacteria</taxon>
        <taxon>Bacillati</taxon>
        <taxon>Actinomycetota</taxon>
        <taxon>Actinomycetes</taxon>
        <taxon>Pseudonocardiales</taxon>
        <taxon>Pseudonocardiaceae</taxon>
        <taxon>Haloechinothrix</taxon>
    </lineage>
</organism>
<dbReference type="GO" id="GO:0051537">
    <property type="term" value="F:2 iron, 2 sulfur cluster binding"/>
    <property type="evidence" value="ECO:0007669"/>
    <property type="project" value="UniProtKB-KW"/>
</dbReference>
<dbReference type="CDD" id="cd00207">
    <property type="entry name" value="fer2"/>
    <property type="match status" value="1"/>
</dbReference>
<evidence type="ECO:0000313" key="9">
    <source>
        <dbReference type="EMBL" id="SNR34815.1"/>
    </source>
</evidence>
<dbReference type="OrthoDB" id="4307358at2"/>
<dbReference type="PRINTS" id="PR00410">
    <property type="entry name" value="PHEHYDRXLASE"/>
</dbReference>
<keyword evidence="9" id="KW-0560">Oxidoreductase</keyword>
<dbReference type="PRINTS" id="PR00371">
    <property type="entry name" value="FPNCR"/>
</dbReference>
<proteinExistence type="predicted"/>
<dbReference type="InterPro" id="IPR001041">
    <property type="entry name" value="2Fe-2S_ferredoxin-type"/>
</dbReference>
<dbReference type="InterPro" id="IPR001433">
    <property type="entry name" value="OxRdtase_FAD/NAD-bd"/>
</dbReference>
<dbReference type="SUPFAM" id="SSF52343">
    <property type="entry name" value="Ferredoxin reductase-like, C-terminal NADP-linked domain"/>
    <property type="match status" value="1"/>
</dbReference>
<keyword evidence="1" id="KW-0813">Transport</keyword>
<evidence type="ECO:0000259" key="8">
    <source>
        <dbReference type="PROSITE" id="PS51384"/>
    </source>
</evidence>
<evidence type="ECO:0000256" key="3">
    <source>
        <dbReference type="ARBA" id="ARBA00022714"/>
    </source>
</evidence>
<dbReference type="PROSITE" id="PS51085">
    <property type="entry name" value="2FE2S_FER_2"/>
    <property type="match status" value="1"/>
</dbReference>
<dbReference type="InterPro" id="IPR036010">
    <property type="entry name" value="2Fe-2S_ferredoxin-like_sf"/>
</dbReference>
<dbReference type="Gene3D" id="2.40.30.10">
    <property type="entry name" value="Translation factors"/>
    <property type="match status" value="1"/>
</dbReference>
<sequence>MGEKHRVRFEPVGIDIDADEDETVLDAAFRHGVMLMHGCKEGQCGSCKSFMLSGDEGIEYELDRYSTFALPDYEKEQGMSLLCRAHAYDDLEVELLNYDEDMLRSGIPIQEFSTEVVANEPVTHDMRRLVLRLVDPPEIAFLAGQYVDIFVPGTGGHRAFSMANSPNDEDKHLEFVIKIYPDGFFSRFLDRQVSAGDRLTIKGPYGMCTMRDNPDKDVIFVGGGAGMAPLLSLIRSMAARGVERPATFYYGARTADDLCYRDEMHTMSERIPGFRFVEALSEPADGGSWDGPVGLISDVVDVNEDDLSGTDAYICGPPPMVEATVPVLVRHGVPEERIFYDKFTLTGSGDEEGGSDAA</sequence>
<dbReference type="InterPro" id="IPR039261">
    <property type="entry name" value="FNR_nucleotide-bd"/>
</dbReference>
<keyword evidence="2" id="KW-0285">Flavoprotein</keyword>
<evidence type="ECO:0000256" key="2">
    <source>
        <dbReference type="ARBA" id="ARBA00022630"/>
    </source>
</evidence>
<evidence type="ECO:0000256" key="1">
    <source>
        <dbReference type="ARBA" id="ARBA00022448"/>
    </source>
</evidence>
<dbReference type="GO" id="GO:0004497">
    <property type="term" value="F:monooxygenase activity"/>
    <property type="evidence" value="ECO:0007669"/>
    <property type="project" value="UniProtKB-KW"/>
</dbReference>
<evidence type="ECO:0000259" key="7">
    <source>
        <dbReference type="PROSITE" id="PS51085"/>
    </source>
</evidence>
<dbReference type="AlphaFoldDB" id="A0A238VKC0"/>
<keyword evidence="10" id="KW-1185">Reference proteome</keyword>
<dbReference type="Gene3D" id="3.10.20.30">
    <property type="match status" value="1"/>
</dbReference>
<dbReference type="Gene3D" id="3.40.50.80">
    <property type="entry name" value="Nucleotide-binding domain of ferredoxin-NADP reductase (FNR) module"/>
    <property type="match status" value="1"/>
</dbReference>